<organism evidence="1 2">
    <name type="scientific">Kouleothrix aurantiaca</name>
    <dbReference type="NCBI Taxonomy" id="186479"/>
    <lineage>
        <taxon>Bacteria</taxon>
        <taxon>Bacillati</taxon>
        <taxon>Chloroflexota</taxon>
        <taxon>Chloroflexia</taxon>
        <taxon>Chloroflexales</taxon>
        <taxon>Roseiflexineae</taxon>
        <taxon>Roseiflexaceae</taxon>
        <taxon>Kouleothrix</taxon>
    </lineage>
</organism>
<dbReference type="PANTHER" id="PTHR39640:SF1">
    <property type="entry name" value="DUF790 FAMILY PROTEIN"/>
    <property type="match status" value="1"/>
</dbReference>
<dbReference type="Proteomes" id="UP000050509">
    <property type="component" value="Unassembled WGS sequence"/>
</dbReference>
<feature type="non-terminal residue" evidence="1">
    <location>
        <position position="369"/>
    </location>
</feature>
<reference evidence="1 2" key="1">
    <citation type="submission" date="2015-09" db="EMBL/GenBank/DDBJ databases">
        <title>Draft genome sequence of Kouleothrix aurantiaca JCM 19913.</title>
        <authorList>
            <person name="Hemp J."/>
        </authorList>
    </citation>
    <scope>NUCLEOTIDE SEQUENCE [LARGE SCALE GENOMIC DNA]</scope>
    <source>
        <strain evidence="1 2">COM-B</strain>
    </source>
</reference>
<protein>
    <submittedName>
        <fullName evidence="1">Uncharacterized protein</fullName>
    </submittedName>
</protein>
<comment type="caution">
    <text evidence="1">The sequence shown here is derived from an EMBL/GenBank/DDBJ whole genome shotgun (WGS) entry which is preliminary data.</text>
</comment>
<dbReference type="Pfam" id="PF05626">
    <property type="entry name" value="DUF790"/>
    <property type="match status" value="1"/>
</dbReference>
<evidence type="ECO:0000313" key="2">
    <source>
        <dbReference type="Proteomes" id="UP000050509"/>
    </source>
</evidence>
<keyword evidence="2" id="KW-1185">Reference proteome</keyword>
<dbReference type="AlphaFoldDB" id="A0A0P9FCC8"/>
<accession>A0A0P9FCC8</accession>
<evidence type="ECO:0000313" key="1">
    <source>
        <dbReference type="EMBL" id="KPV50321.1"/>
    </source>
</evidence>
<gene>
    <name evidence="1" type="ORF">SE17_27620</name>
</gene>
<name>A0A0P9FCC8_9CHLR</name>
<sequence length="369" mass="41042">MAFKTADFKKTTRSAGDERMLYPYTIRDDRYTASIGYAIAYYERMVGRRRAEFETETLLEFFGDARLARGLVACLARTYSWREQTFPEALGDEVAQVLRRAGVSSPADMRARLYGLANGRYGGVILPDERAEALNFLCAKLQQEAADADRPAPPDAPRLTPKQLERALTLDAEDQQLLVKQGTTPTPEAIVALYNYHSIETAICHCEALHLQLRGPVWNIIRSAHALARRYRLRYEVSGAPSTLFDERLGLTIHGARDALGNWSRTGRRVARVLLRLLATHPDALSGGTAVVHLRGQTLQLKLDERALKILGVAAGQSGAASEPWDEDFADAFQKAWGRALVRGRTAGWRLRRDPEPLIGQGALVVPDF</sequence>
<dbReference type="PANTHER" id="PTHR39640">
    <property type="entry name" value="VNG6129C"/>
    <property type="match status" value="1"/>
</dbReference>
<dbReference type="EMBL" id="LJCR01001458">
    <property type="protein sequence ID" value="KPV50321.1"/>
    <property type="molecule type" value="Genomic_DNA"/>
</dbReference>
<dbReference type="InterPro" id="IPR008508">
    <property type="entry name" value="Bax1"/>
</dbReference>
<proteinExistence type="predicted"/>